<dbReference type="Proteomes" id="UP000317593">
    <property type="component" value="Unassembled WGS sequence"/>
</dbReference>
<evidence type="ECO:0000256" key="2">
    <source>
        <dbReference type="ARBA" id="ARBA00023002"/>
    </source>
</evidence>
<dbReference type="Pfam" id="PF01408">
    <property type="entry name" value="GFO_IDH_MocA"/>
    <property type="match status" value="1"/>
</dbReference>
<evidence type="ECO:0000259" key="3">
    <source>
        <dbReference type="Pfam" id="PF01408"/>
    </source>
</evidence>
<sequence>MDNNHLRWGILSTAKIGVEKVIPAMQQGQYSKITAIASRDPERAREVAQSLNIKEAYGSYEELLASPEVDAIYNPLPNHLHVSWSIKALQAGKHVLCEKPLGLNLEDARKLASEASKHPDLNVMEAFMYRHHPRWVRARELVKEGAVGKVQTIRSFFSYYNDDPDNIRNKPGIGGGGLMDIGCYCISVPRFLFDEEPDSVFGTMEMDPELGIDRLTSGILAFPGGTATFTCATQLAPHQSVRILGTEGKMEIAMPFNAPVDTPTTILLTRGDQQQEIRFEPCNQYTAQGDLFSKAVLDGDSVPTPLNDALANMKTIDAVVQSHNEGCWVDID</sequence>
<dbReference type="GO" id="GO:0016491">
    <property type="term" value="F:oxidoreductase activity"/>
    <property type="evidence" value="ECO:0007669"/>
    <property type="project" value="UniProtKB-KW"/>
</dbReference>
<evidence type="ECO:0000259" key="4">
    <source>
        <dbReference type="Pfam" id="PF22725"/>
    </source>
</evidence>
<organism evidence="5 6">
    <name type="scientific">Fodinibius sediminis</name>
    <dbReference type="NCBI Taxonomy" id="1214077"/>
    <lineage>
        <taxon>Bacteria</taxon>
        <taxon>Pseudomonadati</taxon>
        <taxon>Balneolota</taxon>
        <taxon>Balneolia</taxon>
        <taxon>Balneolales</taxon>
        <taxon>Balneolaceae</taxon>
        <taxon>Fodinibius</taxon>
    </lineage>
</organism>
<dbReference type="GO" id="GO:0000166">
    <property type="term" value="F:nucleotide binding"/>
    <property type="evidence" value="ECO:0007669"/>
    <property type="project" value="InterPro"/>
</dbReference>
<dbReference type="Pfam" id="PF22725">
    <property type="entry name" value="GFO_IDH_MocA_C3"/>
    <property type="match status" value="1"/>
</dbReference>
<dbReference type="Gene3D" id="3.30.360.10">
    <property type="entry name" value="Dihydrodipicolinate Reductase, domain 2"/>
    <property type="match status" value="1"/>
</dbReference>
<accession>A0A521BI80</accession>
<dbReference type="InterPro" id="IPR000683">
    <property type="entry name" value="Gfo/Idh/MocA-like_OxRdtase_N"/>
</dbReference>
<keyword evidence="6" id="KW-1185">Reference proteome</keyword>
<dbReference type="EMBL" id="FXTH01000003">
    <property type="protein sequence ID" value="SMO46805.1"/>
    <property type="molecule type" value="Genomic_DNA"/>
</dbReference>
<dbReference type="PANTHER" id="PTHR22604">
    <property type="entry name" value="OXIDOREDUCTASES"/>
    <property type="match status" value="1"/>
</dbReference>
<protein>
    <submittedName>
        <fullName evidence="5">Predicted dehydrogenase</fullName>
    </submittedName>
</protein>
<evidence type="ECO:0000313" key="6">
    <source>
        <dbReference type="Proteomes" id="UP000317593"/>
    </source>
</evidence>
<evidence type="ECO:0000256" key="1">
    <source>
        <dbReference type="ARBA" id="ARBA00010928"/>
    </source>
</evidence>
<name>A0A521BI80_9BACT</name>
<feature type="domain" description="GFO/IDH/MocA-like oxidoreductase" evidence="4">
    <location>
        <begin position="136"/>
        <end position="250"/>
    </location>
</feature>
<dbReference type="SUPFAM" id="SSF55347">
    <property type="entry name" value="Glyceraldehyde-3-phosphate dehydrogenase-like, C-terminal domain"/>
    <property type="match status" value="1"/>
</dbReference>
<gene>
    <name evidence="5" type="ORF">SAMN06265218_103136</name>
</gene>
<dbReference type="InterPro" id="IPR055170">
    <property type="entry name" value="GFO_IDH_MocA-like_dom"/>
</dbReference>
<feature type="domain" description="Gfo/Idh/MocA-like oxidoreductase N-terminal" evidence="3">
    <location>
        <begin position="7"/>
        <end position="120"/>
    </location>
</feature>
<comment type="similarity">
    <text evidence="1">Belongs to the Gfo/Idh/MocA family.</text>
</comment>
<keyword evidence="2" id="KW-0560">Oxidoreductase</keyword>
<dbReference type="Gene3D" id="3.40.50.720">
    <property type="entry name" value="NAD(P)-binding Rossmann-like Domain"/>
    <property type="match status" value="1"/>
</dbReference>
<dbReference type="InterPro" id="IPR036291">
    <property type="entry name" value="NAD(P)-bd_dom_sf"/>
</dbReference>
<dbReference type="RefSeq" id="WP_142713364.1">
    <property type="nucleotide sequence ID" value="NZ_FXTH01000003.1"/>
</dbReference>
<dbReference type="OrthoDB" id="9815825at2"/>
<dbReference type="PANTHER" id="PTHR22604:SF105">
    <property type="entry name" value="TRANS-1,2-DIHYDROBENZENE-1,2-DIOL DEHYDROGENASE"/>
    <property type="match status" value="1"/>
</dbReference>
<proteinExistence type="inferred from homology"/>
<dbReference type="InterPro" id="IPR050984">
    <property type="entry name" value="Gfo/Idh/MocA_domain"/>
</dbReference>
<evidence type="ECO:0000313" key="5">
    <source>
        <dbReference type="EMBL" id="SMO46805.1"/>
    </source>
</evidence>
<reference evidence="5 6" key="1">
    <citation type="submission" date="2017-05" db="EMBL/GenBank/DDBJ databases">
        <authorList>
            <person name="Varghese N."/>
            <person name="Submissions S."/>
        </authorList>
    </citation>
    <scope>NUCLEOTIDE SEQUENCE [LARGE SCALE GENOMIC DNA]</scope>
    <source>
        <strain evidence="5 6">DSM 21194</strain>
    </source>
</reference>
<dbReference type="SUPFAM" id="SSF51735">
    <property type="entry name" value="NAD(P)-binding Rossmann-fold domains"/>
    <property type="match status" value="1"/>
</dbReference>
<dbReference type="AlphaFoldDB" id="A0A521BI80"/>